<dbReference type="GO" id="GO:0071949">
    <property type="term" value="F:FAD binding"/>
    <property type="evidence" value="ECO:0007669"/>
    <property type="project" value="InterPro"/>
</dbReference>
<dbReference type="Pfam" id="PF01494">
    <property type="entry name" value="FAD_binding_3"/>
    <property type="match status" value="1"/>
</dbReference>
<protein>
    <submittedName>
        <fullName evidence="2">FAD-dependent monooxygenase</fullName>
    </submittedName>
</protein>
<keyword evidence="2" id="KW-0503">Monooxygenase</keyword>
<sequence>MHFHQNGYVSADPRIEEAAGYGIDRAEDLPDEVDVLIVGSGPAGMIAAAQLSQYPEVNARMIEKRDSRLVIGQA</sequence>
<dbReference type="InterPro" id="IPR036188">
    <property type="entry name" value="FAD/NAD-bd_sf"/>
</dbReference>
<evidence type="ECO:0000259" key="1">
    <source>
        <dbReference type="Pfam" id="PF01494"/>
    </source>
</evidence>
<dbReference type="InterPro" id="IPR002938">
    <property type="entry name" value="FAD-bd"/>
</dbReference>
<feature type="domain" description="FAD-binding" evidence="1">
    <location>
        <begin position="32"/>
        <end position="73"/>
    </location>
</feature>
<feature type="non-terminal residue" evidence="2">
    <location>
        <position position="74"/>
    </location>
</feature>
<dbReference type="Gene3D" id="3.50.50.60">
    <property type="entry name" value="FAD/NAD(P)-binding domain"/>
    <property type="match status" value="1"/>
</dbReference>
<dbReference type="GO" id="GO:0004497">
    <property type="term" value="F:monooxygenase activity"/>
    <property type="evidence" value="ECO:0007669"/>
    <property type="project" value="UniProtKB-KW"/>
</dbReference>
<dbReference type="SUPFAM" id="SSF51905">
    <property type="entry name" value="FAD/NAD(P)-binding domain"/>
    <property type="match status" value="1"/>
</dbReference>
<evidence type="ECO:0000313" key="2">
    <source>
        <dbReference type="EMBL" id="HJE78188.1"/>
    </source>
</evidence>
<gene>
    <name evidence="2" type="ORF">K8V74_09615</name>
</gene>
<accession>A0A9D2UNN8</accession>
<evidence type="ECO:0000313" key="3">
    <source>
        <dbReference type="Proteomes" id="UP000743760"/>
    </source>
</evidence>
<reference evidence="2" key="2">
    <citation type="submission" date="2021-09" db="EMBL/GenBank/DDBJ databases">
        <authorList>
            <person name="Gilroy R."/>
        </authorList>
    </citation>
    <scope>NUCLEOTIDE SEQUENCE</scope>
    <source>
        <strain evidence="2">CHK139-4039</strain>
    </source>
</reference>
<comment type="caution">
    <text evidence="2">The sequence shown here is derived from an EMBL/GenBank/DDBJ whole genome shotgun (WGS) entry which is preliminary data.</text>
</comment>
<organism evidence="2 3">
    <name type="scientific">Brevibacterium epidermidis</name>
    <dbReference type="NCBI Taxonomy" id="1698"/>
    <lineage>
        <taxon>Bacteria</taxon>
        <taxon>Bacillati</taxon>
        <taxon>Actinomycetota</taxon>
        <taxon>Actinomycetes</taxon>
        <taxon>Micrococcales</taxon>
        <taxon>Brevibacteriaceae</taxon>
        <taxon>Brevibacterium</taxon>
    </lineage>
</organism>
<dbReference type="EMBL" id="DYXR01000290">
    <property type="protein sequence ID" value="HJE78188.1"/>
    <property type="molecule type" value="Genomic_DNA"/>
</dbReference>
<reference evidence="2" key="1">
    <citation type="journal article" date="2021" name="PeerJ">
        <title>Extensive microbial diversity within the chicken gut microbiome revealed by metagenomics and culture.</title>
        <authorList>
            <person name="Gilroy R."/>
            <person name="Ravi A."/>
            <person name="Getino M."/>
            <person name="Pursley I."/>
            <person name="Horton D.L."/>
            <person name="Alikhan N.F."/>
            <person name="Baker D."/>
            <person name="Gharbi K."/>
            <person name="Hall N."/>
            <person name="Watson M."/>
            <person name="Adriaenssens E.M."/>
            <person name="Foster-Nyarko E."/>
            <person name="Jarju S."/>
            <person name="Secka A."/>
            <person name="Antonio M."/>
            <person name="Oren A."/>
            <person name="Chaudhuri R.R."/>
            <person name="La Ragione R."/>
            <person name="Hildebrand F."/>
            <person name="Pallen M.J."/>
        </authorList>
    </citation>
    <scope>NUCLEOTIDE SEQUENCE</scope>
    <source>
        <strain evidence="2">CHK139-4039</strain>
    </source>
</reference>
<dbReference type="Proteomes" id="UP000743760">
    <property type="component" value="Unassembled WGS sequence"/>
</dbReference>
<name>A0A9D2UNN8_BREEP</name>
<proteinExistence type="predicted"/>
<keyword evidence="2" id="KW-0560">Oxidoreductase</keyword>
<dbReference type="AlphaFoldDB" id="A0A9D2UNN8"/>